<comment type="similarity">
    <text evidence="1">Belongs to the UPF0236 family.</text>
</comment>
<evidence type="ECO:0000313" key="3">
    <source>
        <dbReference type="Proteomes" id="UP001465426"/>
    </source>
</evidence>
<dbReference type="Proteomes" id="UP001465426">
    <property type="component" value="Unassembled WGS sequence"/>
</dbReference>
<evidence type="ECO:0000256" key="1">
    <source>
        <dbReference type="ARBA" id="ARBA00006539"/>
    </source>
</evidence>
<dbReference type="InterPro" id="IPR009620">
    <property type="entry name" value="UPF0236"/>
</dbReference>
<keyword evidence="3" id="KW-1185">Reference proteome</keyword>
<organism evidence="2 3">
    <name type="scientific">Niallia hominis</name>
    <dbReference type="NCBI Taxonomy" id="3133173"/>
    <lineage>
        <taxon>Bacteria</taxon>
        <taxon>Bacillati</taxon>
        <taxon>Bacillota</taxon>
        <taxon>Bacilli</taxon>
        <taxon>Bacillales</taxon>
        <taxon>Bacillaceae</taxon>
        <taxon>Niallia</taxon>
    </lineage>
</organism>
<dbReference type="Pfam" id="PF06782">
    <property type="entry name" value="UPF0236"/>
    <property type="match status" value="1"/>
</dbReference>
<feature type="non-terminal residue" evidence="2">
    <location>
        <position position="340"/>
    </location>
</feature>
<proteinExistence type="inferred from homology"/>
<name>A0ABV1F5P1_9BACI</name>
<reference evidence="2 3" key="1">
    <citation type="submission" date="2024-03" db="EMBL/GenBank/DDBJ databases">
        <title>Human intestinal bacterial collection.</title>
        <authorList>
            <person name="Pauvert C."/>
            <person name="Hitch T.C.A."/>
            <person name="Clavel T."/>
        </authorList>
    </citation>
    <scope>NUCLEOTIDE SEQUENCE [LARGE SCALE GENOMIC DNA]</scope>
    <source>
        <strain evidence="2 3">CLA-SR-H024</strain>
    </source>
</reference>
<evidence type="ECO:0000313" key="2">
    <source>
        <dbReference type="EMBL" id="MEQ2468704.1"/>
    </source>
</evidence>
<dbReference type="EMBL" id="JBBMFN010000160">
    <property type="protein sequence ID" value="MEQ2468704.1"/>
    <property type="molecule type" value="Genomic_DNA"/>
</dbReference>
<sequence>MKQNTIKLPTLKEIESDLFKTLQETFSEVLEELLTGYDREIAEQRDKGRYQLKDKRAIQMDTLFGSVSIKRNYYWDRIGNKYVYLLDQYLQFEGGKGFSPVVEEMAMELAVTGPSYRHASSTLEKLLGYSVASHEAIRQHLLQTEVVPSLPIEPKRKVLFIEVDGLFIKRQGGKKRGREEKIAAIHEGWSMNGKRASLVGKRHFIHKAEAPFWEELEQFLMDTYHYDPTTHLLAINGDGASWITACREYFQKKAFFTIDRFHVAREIQRIFKEHPRYKAIRKKLAKYDGEGLLVELNSAVATLDTEKKEERLEALINQLSPYPEALGDYRIWLQEQGIDT</sequence>
<comment type="caution">
    <text evidence="2">The sequence shown here is derived from an EMBL/GenBank/DDBJ whole genome shotgun (WGS) entry which is preliminary data.</text>
</comment>
<dbReference type="NCBIfam" id="NF033529">
    <property type="entry name" value="transpos_ISLre2"/>
    <property type="match status" value="1"/>
</dbReference>
<protein>
    <submittedName>
        <fullName evidence="2">ISLre2 family transposase</fullName>
    </submittedName>
</protein>
<gene>
    <name evidence="2" type="ORF">WMO63_23940</name>
</gene>
<accession>A0ABV1F5P1</accession>
<dbReference type="RefSeq" id="WP_349205544.1">
    <property type="nucleotide sequence ID" value="NZ_JBBMFN010000160.1"/>
</dbReference>